<feature type="transmembrane region" description="Helical" evidence="8">
    <location>
        <begin position="21"/>
        <end position="42"/>
    </location>
</feature>
<dbReference type="RefSeq" id="WP_138482427.1">
    <property type="nucleotide sequence ID" value="NZ_PPSW01000022.1"/>
</dbReference>
<keyword evidence="11" id="KW-0449">Lipoprotein</keyword>
<evidence type="ECO:0000259" key="9">
    <source>
        <dbReference type="Pfam" id="PF02687"/>
    </source>
</evidence>
<feature type="domain" description="ABC3 transporter permease C-terminal" evidence="9">
    <location>
        <begin position="272"/>
        <end position="393"/>
    </location>
</feature>
<accession>A0A5R9Q2J8</accession>
<dbReference type="PANTHER" id="PTHR30489:SF8">
    <property type="entry name" value="LIPOPROTEIN-RELEASING SYSTEM TRANSMEMBRANE PROTEIN LOLC"/>
    <property type="match status" value="1"/>
</dbReference>
<keyword evidence="7 8" id="KW-0472">Membrane</keyword>
<dbReference type="NCBIfam" id="TIGR02212">
    <property type="entry name" value="lolCE"/>
    <property type="match status" value="1"/>
</dbReference>
<dbReference type="InterPro" id="IPR003838">
    <property type="entry name" value="ABC3_permease_C"/>
</dbReference>
<dbReference type="Proteomes" id="UP000309186">
    <property type="component" value="Unassembled WGS sequence"/>
</dbReference>
<evidence type="ECO:0000256" key="3">
    <source>
        <dbReference type="ARBA" id="ARBA00022448"/>
    </source>
</evidence>
<evidence type="ECO:0000256" key="4">
    <source>
        <dbReference type="ARBA" id="ARBA00022475"/>
    </source>
</evidence>
<dbReference type="Pfam" id="PF02687">
    <property type="entry name" value="FtsX"/>
    <property type="match status" value="1"/>
</dbReference>
<evidence type="ECO:0000313" key="12">
    <source>
        <dbReference type="Proteomes" id="UP000309186"/>
    </source>
</evidence>
<organism evidence="11 12">
    <name type="scientific">Pseudoalteromonas phenolica</name>
    <dbReference type="NCBI Taxonomy" id="161398"/>
    <lineage>
        <taxon>Bacteria</taxon>
        <taxon>Pseudomonadati</taxon>
        <taxon>Pseudomonadota</taxon>
        <taxon>Gammaproteobacteria</taxon>
        <taxon>Alteromonadales</taxon>
        <taxon>Pseudoalteromonadaceae</taxon>
        <taxon>Pseudoalteromonas</taxon>
    </lineage>
</organism>
<evidence type="ECO:0000256" key="7">
    <source>
        <dbReference type="ARBA" id="ARBA00023136"/>
    </source>
</evidence>
<keyword evidence="3" id="KW-0813">Transport</keyword>
<evidence type="ECO:0000256" key="2">
    <source>
        <dbReference type="ARBA" id="ARBA00005236"/>
    </source>
</evidence>
<feature type="transmembrane region" description="Helical" evidence="8">
    <location>
        <begin position="322"/>
        <end position="344"/>
    </location>
</feature>
<comment type="caution">
    <text evidence="11">The sequence shown here is derived from an EMBL/GenBank/DDBJ whole genome shotgun (WGS) entry which is preliminary data.</text>
</comment>
<dbReference type="InterPro" id="IPR051447">
    <property type="entry name" value="Lipoprotein-release_system"/>
</dbReference>
<feature type="transmembrane region" description="Helical" evidence="8">
    <location>
        <begin position="269"/>
        <end position="289"/>
    </location>
</feature>
<comment type="subcellular location">
    <subcellularLocation>
        <location evidence="1">Cell membrane</location>
        <topology evidence="1">Multi-pass membrane protein</topology>
    </subcellularLocation>
</comment>
<name>A0A5R9Q2J8_9GAMM</name>
<reference evidence="11 12" key="1">
    <citation type="submission" date="2018-01" db="EMBL/GenBank/DDBJ databases">
        <title>Co-occurrence of chitin degradation, pigmentation and bioactivity in marine Pseudoalteromonas.</title>
        <authorList>
            <person name="Paulsen S."/>
            <person name="Gram L."/>
            <person name="Machado H."/>
        </authorList>
    </citation>
    <scope>NUCLEOTIDE SEQUENCE [LARGE SCALE GENOMIC DNA]</scope>
    <source>
        <strain evidence="11 12">S3663</strain>
    </source>
</reference>
<dbReference type="GO" id="GO:0044874">
    <property type="term" value="P:lipoprotein localization to outer membrane"/>
    <property type="evidence" value="ECO:0007669"/>
    <property type="project" value="TreeGrafter"/>
</dbReference>
<dbReference type="EMBL" id="PPSW01000022">
    <property type="protein sequence ID" value="TLX46469.1"/>
    <property type="molecule type" value="Genomic_DNA"/>
</dbReference>
<evidence type="ECO:0000256" key="5">
    <source>
        <dbReference type="ARBA" id="ARBA00022692"/>
    </source>
</evidence>
<keyword evidence="4" id="KW-1003">Cell membrane</keyword>
<comment type="similarity">
    <text evidence="2">Belongs to the ABC-4 integral membrane protein family. LolC/E subfamily.</text>
</comment>
<keyword evidence="5 8" id="KW-0812">Transmembrane</keyword>
<keyword evidence="6 8" id="KW-1133">Transmembrane helix</keyword>
<dbReference type="GO" id="GO:0098797">
    <property type="term" value="C:plasma membrane protein complex"/>
    <property type="evidence" value="ECO:0007669"/>
    <property type="project" value="TreeGrafter"/>
</dbReference>
<sequence length="403" mass="43975">MFQPVSLFVGLRYAKASKGNAFISFISFFSIAGIALGLMSLITVSSVMNGFEQTLKNAMLDMIPHVQLKPEDEIKASNSLKTQLAELSTVKRVQSYLTSDVILQTNEELLGVRLQGIFEGGTSQLESHIESGSVEQFQSGKYQLAISRYLANSLKVQVGNQIRVIMPEVTTYSPMGRVPAQRLFTVALIYNSRSEADTQLAFANGKSLARLMRKKSQSQLDISISLHDAFSLEDFYKDLSTLDTSGYTSIDWQVQQGALFAAVAMEKRVMSLLLGLIVLVAIFNIISGLSMMVKEKQGEVAILQTLGFTPAMISKVFMVQGLYNGVIGTLLGLFAGLLLANYINEVMSLVGLSLLGGMALPVKFEITGLIIMGTLSVLLSFIATLYPAKQAAKVMPAEVLRYE</sequence>
<dbReference type="GO" id="GO:0042953">
    <property type="term" value="P:lipoprotein transport"/>
    <property type="evidence" value="ECO:0007669"/>
    <property type="project" value="InterPro"/>
</dbReference>
<evidence type="ECO:0000256" key="8">
    <source>
        <dbReference type="SAM" id="Phobius"/>
    </source>
</evidence>
<feature type="domain" description="MacB-like periplasmic core" evidence="10">
    <location>
        <begin position="27"/>
        <end position="237"/>
    </location>
</feature>
<proteinExistence type="inferred from homology"/>
<dbReference type="AlphaFoldDB" id="A0A5R9Q2J8"/>
<dbReference type="Pfam" id="PF12704">
    <property type="entry name" value="MacB_PCD"/>
    <property type="match status" value="1"/>
</dbReference>
<protein>
    <submittedName>
        <fullName evidence="11">Lipoprotein-releasing system transmembrane subunit LolC</fullName>
    </submittedName>
</protein>
<gene>
    <name evidence="11" type="ORF">C1E24_13980</name>
</gene>
<evidence type="ECO:0000256" key="1">
    <source>
        <dbReference type="ARBA" id="ARBA00004651"/>
    </source>
</evidence>
<dbReference type="PANTHER" id="PTHR30489">
    <property type="entry name" value="LIPOPROTEIN-RELEASING SYSTEM TRANSMEMBRANE PROTEIN LOLE"/>
    <property type="match status" value="1"/>
</dbReference>
<evidence type="ECO:0000313" key="11">
    <source>
        <dbReference type="EMBL" id="TLX46469.1"/>
    </source>
</evidence>
<feature type="transmembrane region" description="Helical" evidence="8">
    <location>
        <begin position="364"/>
        <end position="386"/>
    </location>
</feature>
<dbReference type="OrthoDB" id="9808461at2"/>
<evidence type="ECO:0000259" key="10">
    <source>
        <dbReference type="Pfam" id="PF12704"/>
    </source>
</evidence>
<evidence type="ECO:0000256" key="6">
    <source>
        <dbReference type="ARBA" id="ARBA00022989"/>
    </source>
</evidence>
<dbReference type="InterPro" id="IPR011925">
    <property type="entry name" value="LolCE_TM"/>
</dbReference>
<dbReference type="InterPro" id="IPR025857">
    <property type="entry name" value="MacB_PCD"/>
</dbReference>